<dbReference type="Proteomes" id="UP001201549">
    <property type="component" value="Unassembled WGS sequence"/>
</dbReference>
<dbReference type="Pfam" id="PF18796">
    <property type="entry name" value="LPD1"/>
    <property type="match status" value="1"/>
</dbReference>
<gene>
    <name evidence="2" type="ORF">L9G74_15760</name>
</gene>
<sequence length="262" mass="29418">MLVNSQYFRNGPDYRFDEAASFSQIRDTFGFAAVRIGKWVTDEEAEKAANLLFDALADLAFILNVPPATLGLRQKLNLDFGIGGRPGVQAHYAPQTRTLALAKNAGAGALAHEFWHALDHHLADTAFIDDGSVTTSAINFATDLWLKDRPLKCHPINEPLELLLREIFLQAQGTDANSFVTQAIALDKQINRYYFAMPTELGARAFEACIESSPEITNRFLVQGTLKQDEHTQAAYPTLDHRERILQRLRDYFQRLAHYLPA</sequence>
<dbReference type="NCBIfam" id="NF041907">
    <property type="entry name" value="CLCA_X"/>
    <property type="match status" value="1"/>
</dbReference>
<keyword evidence="3" id="KW-1185">Reference proteome</keyword>
<dbReference type="InterPro" id="IPR041047">
    <property type="entry name" value="LPD1"/>
</dbReference>
<reference evidence="3" key="1">
    <citation type="submission" date="2023-07" db="EMBL/GenBank/DDBJ databases">
        <title>Shewanella mangrovi sp. nov., an acetaldehyde- degrading bacterium isolated from mangrove sediment.</title>
        <authorList>
            <person name="Liu Y."/>
        </authorList>
    </citation>
    <scope>NUCLEOTIDE SEQUENCE [LARGE SCALE GENOMIC DNA]</scope>
    <source>
        <strain evidence="3">C32</strain>
    </source>
</reference>
<protein>
    <recommendedName>
        <fullName evidence="1">Large polyvalent protein-associated domain-containing protein</fullName>
    </recommendedName>
</protein>
<accession>A0ABT2FPD6</accession>
<dbReference type="RefSeq" id="WP_238897360.1">
    <property type="nucleotide sequence ID" value="NZ_JAKOGG010000014.1"/>
</dbReference>
<dbReference type="EMBL" id="JAKOGG010000014">
    <property type="protein sequence ID" value="MCS4557901.1"/>
    <property type="molecule type" value="Genomic_DNA"/>
</dbReference>
<name>A0ABT2FPD6_9GAMM</name>
<evidence type="ECO:0000313" key="2">
    <source>
        <dbReference type="EMBL" id="MCS4557901.1"/>
    </source>
</evidence>
<feature type="domain" description="Large polyvalent protein-associated" evidence="1">
    <location>
        <begin position="186"/>
        <end position="258"/>
    </location>
</feature>
<proteinExistence type="predicted"/>
<evidence type="ECO:0000313" key="3">
    <source>
        <dbReference type="Proteomes" id="UP001201549"/>
    </source>
</evidence>
<evidence type="ECO:0000259" key="1">
    <source>
        <dbReference type="Pfam" id="PF18796"/>
    </source>
</evidence>
<comment type="caution">
    <text evidence="2">The sequence shown here is derived from an EMBL/GenBank/DDBJ whole genome shotgun (WGS) entry which is preliminary data.</text>
</comment>
<organism evidence="2 3">
    <name type="scientific">Shewanella electrica</name>
    <dbReference type="NCBI Taxonomy" id="515560"/>
    <lineage>
        <taxon>Bacteria</taxon>
        <taxon>Pseudomonadati</taxon>
        <taxon>Pseudomonadota</taxon>
        <taxon>Gammaproteobacteria</taxon>
        <taxon>Alteromonadales</taxon>
        <taxon>Shewanellaceae</taxon>
        <taxon>Shewanella</taxon>
    </lineage>
</organism>